<gene>
    <name evidence="2" type="ORF">BXY39_0753</name>
</gene>
<name>A0A3M0CUR2_9PROT</name>
<protein>
    <submittedName>
        <fullName evidence="2">Uncharacterized protein</fullName>
    </submittedName>
</protein>
<dbReference type="AlphaFoldDB" id="A0A3M0CUR2"/>
<dbReference type="RefSeq" id="WP_121937447.1">
    <property type="nucleotide sequence ID" value="NZ_REFR01000009.1"/>
</dbReference>
<organism evidence="2 3">
    <name type="scientific">Eilatimonas milleporae</name>
    <dbReference type="NCBI Taxonomy" id="911205"/>
    <lineage>
        <taxon>Bacteria</taxon>
        <taxon>Pseudomonadati</taxon>
        <taxon>Pseudomonadota</taxon>
        <taxon>Alphaproteobacteria</taxon>
        <taxon>Kordiimonadales</taxon>
        <taxon>Kordiimonadaceae</taxon>
        <taxon>Eilatimonas</taxon>
    </lineage>
</organism>
<sequence>MSGAHTDEANGPAEAGGTDATVAALQRHAKGKRPQLFADPAVDHLLAMVLELASELWVARERGAALEGALVRAGALAADATDTFELDAGTQQALDSERQVFIQRLLRTLEGDV</sequence>
<dbReference type="Proteomes" id="UP000271227">
    <property type="component" value="Unassembled WGS sequence"/>
</dbReference>
<proteinExistence type="predicted"/>
<evidence type="ECO:0000313" key="2">
    <source>
        <dbReference type="EMBL" id="RMB12260.1"/>
    </source>
</evidence>
<reference evidence="2 3" key="1">
    <citation type="submission" date="2018-10" db="EMBL/GenBank/DDBJ databases">
        <title>Genomic Encyclopedia of Archaeal and Bacterial Type Strains, Phase II (KMG-II): from individual species to whole genera.</title>
        <authorList>
            <person name="Goeker M."/>
        </authorList>
    </citation>
    <scope>NUCLEOTIDE SEQUENCE [LARGE SCALE GENOMIC DNA]</scope>
    <source>
        <strain evidence="2 3">DSM 25217</strain>
    </source>
</reference>
<dbReference type="OrthoDB" id="7190214at2"/>
<dbReference type="InParanoid" id="A0A3M0CUR2"/>
<evidence type="ECO:0000313" key="3">
    <source>
        <dbReference type="Proteomes" id="UP000271227"/>
    </source>
</evidence>
<evidence type="ECO:0000256" key="1">
    <source>
        <dbReference type="SAM" id="MobiDB-lite"/>
    </source>
</evidence>
<accession>A0A3M0CUR2</accession>
<feature type="region of interest" description="Disordered" evidence="1">
    <location>
        <begin position="1"/>
        <end position="20"/>
    </location>
</feature>
<dbReference type="EMBL" id="REFR01000009">
    <property type="protein sequence ID" value="RMB12260.1"/>
    <property type="molecule type" value="Genomic_DNA"/>
</dbReference>
<comment type="caution">
    <text evidence="2">The sequence shown here is derived from an EMBL/GenBank/DDBJ whole genome shotgun (WGS) entry which is preliminary data.</text>
</comment>
<keyword evidence="3" id="KW-1185">Reference proteome</keyword>